<reference evidence="1 2" key="1">
    <citation type="journal article" date="2015" name="Genome Announc.">
        <title>Draft Genome Sequence of Burkholderia sp. Strain PML1(12), an Ectomycorrhizosphere-Inhabiting Bacterium with Effective Mineral-Weathering Ability.</title>
        <authorList>
            <person name="Uroz S."/>
            <person name="Oger P."/>
        </authorList>
    </citation>
    <scope>NUCLEOTIDE SEQUENCE [LARGE SCALE GENOMIC DNA]</scope>
    <source>
        <strain evidence="2">PML1(12)</strain>
    </source>
</reference>
<accession>A0A0J1CMK4</accession>
<proteinExistence type="predicted"/>
<name>A0A0J1CMK4_9BURK</name>
<evidence type="ECO:0000313" key="1">
    <source>
        <dbReference type="EMBL" id="KLU21952.1"/>
    </source>
</evidence>
<evidence type="ECO:0000313" key="2">
    <source>
        <dbReference type="Proteomes" id="UP000035963"/>
    </source>
</evidence>
<comment type="caution">
    <text evidence="1">The sequence shown here is derived from an EMBL/GenBank/DDBJ whole genome shotgun (WGS) entry which is preliminary data.</text>
</comment>
<dbReference type="RefSeq" id="WP_047896401.1">
    <property type="nucleotide sequence ID" value="NZ_AEJF01000194.1"/>
</dbReference>
<dbReference type="PATRIC" id="fig|908627.4.peg.7356"/>
<sequence length="197" mass="21832">MSKTSTDWTADVAEMDADIAAQRAAGSNVVPLKAKAGKRPTRRPVTRVWDEAEVAKRALDLYALERTAVVAYDRAIERAEQFKESRGLERVDHKDPDFRRFTAKTWDAHLSAKAEVKLSKDRLTTACRNCLGGGAPVRTASSYSKADIANVTTLHEKIVAGTISMQDALAVKFENGSPMITREVFLDISRDETYIPF</sequence>
<gene>
    <name evidence="1" type="ORF">EOS_32935</name>
</gene>
<keyword evidence="2" id="KW-1185">Reference proteome</keyword>
<organism evidence="1 2">
    <name type="scientific">Caballeronia mineralivorans PML1(12)</name>
    <dbReference type="NCBI Taxonomy" id="908627"/>
    <lineage>
        <taxon>Bacteria</taxon>
        <taxon>Pseudomonadati</taxon>
        <taxon>Pseudomonadota</taxon>
        <taxon>Betaproteobacteria</taxon>
        <taxon>Burkholderiales</taxon>
        <taxon>Burkholderiaceae</taxon>
        <taxon>Caballeronia</taxon>
    </lineage>
</organism>
<protein>
    <submittedName>
        <fullName evidence="1">Uncharacterized protein</fullName>
    </submittedName>
</protein>
<dbReference type="OrthoDB" id="9995258at2"/>
<dbReference type="AlphaFoldDB" id="A0A0J1CMK4"/>
<dbReference type="Proteomes" id="UP000035963">
    <property type="component" value="Unassembled WGS sequence"/>
</dbReference>
<dbReference type="EMBL" id="AEJF01000194">
    <property type="protein sequence ID" value="KLU21952.1"/>
    <property type="molecule type" value="Genomic_DNA"/>
</dbReference>